<evidence type="ECO:0000313" key="6">
    <source>
        <dbReference type="Proteomes" id="UP001187531"/>
    </source>
</evidence>
<dbReference type="GO" id="GO:0016020">
    <property type="term" value="C:membrane"/>
    <property type="evidence" value="ECO:0007669"/>
    <property type="project" value="UniProtKB-SubCell"/>
</dbReference>
<protein>
    <recommendedName>
        <fullName evidence="4">Major facilitator superfamily (MFS) profile domain-containing protein</fullName>
    </recommendedName>
</protein>
<dbReference type="CDD" id="cd17352">
    <property type="entry name" value="MFS_MCT_SLC16"/>
    <property type="match status" value="1"/>
</dbReference>
<feature type="transmembrane region" description="Helical" evidence="3">
    <location>
        <begin position="667"/>
        <end position="685"/>
    </location>
</feature>
<feature type="compositionally biased region" description="Basic and acidic residues" evidence="2">
    <location>
        <begin position="349"/>
        <end position="360"/>
    </location>
</feature>
<dbReference type="InterPro" id="IPR050327">
    <property type="entry name" value="Proton-linked_MCT"/>
</dbReference>
<dbReference type="PANTHER" id="PTHR11360:SF286">
    <property type="entry name" value="GH22266P"/>
    <property type="match status" value="1"/>
</dbReference>
<feature type="domain" description="Major facilitator superfamily (MFS) profile" evidence="4">
    <location>
        <begin position="61"/>
        <end position="721"/>
    </location>
</feature>
<feature type="transmembrane region" description="Helical" evidence="3">
    <location>
        <begin position="148"/>
        <end position="178"/>
    </location>
</feature>
<dbReference type="GO" id="GO:0008028">
    <property type="term" value="F:monocarboxylic acid transmembrane transporter activity"/>
    <property type="evidence" value="ECO:0007669"/>
    <property type="project" value="TreeGrafter"/>
</dbReference>
<comment type="caution">
    <text evidence="5">The sequence shown here is derived from an EMBL/GenBank/DDBJ whole genome shotgun (WGS) entry which is preliminary data.</text>
</comment>
<feature type="transmembrane region" description="Helical" evidence="3">
    <location>
        <begin position="57"/>
        <end position="84"/>
    </location>
</feature>
<keyword evidence="3" id="KW-1133">Transmembrane helix</keyword>
<dbReference type="InterPro" id="IPR011701">
    <property type="entry name" value="MFS"/>
</dbReference>
<evidence type="ECO:0000259" key="4">
    <source>
        <dbReference type="PROSITE" id="PS50850"/>
    </source>
</evidence>
<dbReference type="SUPFAM" id="SSF103473">
    <property type="entry name" value="MFS general substrate transporter"/>
    <property type="match status" value="1"/>
</dbReference>
<keyword evidence="3" id="KW-0472">Membrane</keyword>
<feature type="region of interest" description="Disordered" evidence="2">
    <location>
        <begin position="333"/>
        <end position="391"/>
    </location>
</feature>
<dbReference type="PANTHER" id="PTHR11360">
    <property type="entry name" value="MONOCARBOXYLATE TRANSPORTER"/>
    <property type="match status" value="1"/>
</dbReference>
<gene>
    <name evidence="5" type="ORF">QYM36_007662</name>
</gene>
<comment type="subcellular location">
    <subcellularLocation>
        <location evidence="1">Membrane</location>
        <topology evidence="1">Multi-pass membrane protein</topology>
    </subcellularLocation>
</comment>
<dbReference type="Pfam" id="PF07690">
    <property type="entry name" value="MFS_1"/>
    <property type="match status" value="2"/>
</dbReference>
<dbReference type="Gene3D" id="1.20.1250.20">
    <property type="entry name" value="MFS general substrate transporter like domains"/>
    <property type="match status" value="2"/>
</dbReference>
<feature type="transmembrane region" description="Helical" evidence="3">
    <location>
        <begin position="632"/>
        <end position="655"/>
    </location>
</feature>
<dbReference type="InterPro" id="IPR020846">
    <property type="entry name" value="MFS_dom"/>
</dbReference>
<organism evidence="5 6">
    <name type="scientific">Artemia franciscana</name>
    <name type="common">Brine shrimp</name>
    <name type="synonym">Artemia sanfranciscana</name>
    <dbReference type="NCBI Taxonomy" id="6661"/>
    <lineage>
        <taxon>Eukaryota</taxon>
        <taxon>Metazoa</taxon>
        <taxon>Ecdysozoa</taxon>
        <taxon>Arthropoda</taxon>
        <taxon>Crustacea</taxon>
        <taxon>Branchiopoda</taxon>
        <taxon>Anostraca</taxon>
        <taxon>Artemiidae</taxon>
        <taxon>Artemia</taxon>
    </lineage>
</organism>
<sequence>MMDGRDSIRQRTVSETASVRTDMSNCPSPSVYDDGDEEGSEYYPMDEYILGPVDGGYAWVIVFCSFMCNLIVDGTCYTFGVFIGDFVNEFAVGKGVVAWAGSLLAGVYMTVGPFVGALSDVIGCRLTLIIGAIIGCLSFVLASQATNIYVLFLTYGVMGGIGLGLIYLPALMLVNFYFEKKRAMATGIAVCGSGFGTFLCAPFAAWLQDSYGWRGAHLIIGGLVLNCCVFGALMRPLQLYHESKDQTDYEGKREQEVDSLAGSHSAVYRPEFSYDRRRKGPLNTDPGVHSNLNLEQVGDRGSSYALQPIIEETNYLTVTSQSQLKDVVLEVQKSNDDEEDGATASETKVVNEPDSLKKDPIGNGIEIVKKNSENKVTTNGTQPPNGLPRNMTQPVVAIQRDSIRKNDSMPIIENKFLAPARSISRASFSRTRQQSIGDNHSEYSFMFTARATPSIASSASLRSFTRPLTRKDIFYSGSIKNIPEFNQSQNLSQFRQSMMSIPRSTRRFTEVIEEEAIEEERNFFDALWGLLGFSLLKDKKMALLAISSVFGMLGFYVPFVYIIDAAVSKGIDSTMAGYLLSIIGVTNIVGRLLSGYSADMPSVDSLLVTNICIALSGVFIFCVPLVNGFAGMAALAGLFGLVSAAFIALTSIVLVDLFGIDELTKCFGIICIFRGLAAIVGPPIAGFLYDTTGSYDIPFYVAGGFLGLSAIFSFLIPVVQKCCDSDNTQSKKSPETENFLEKNQKFANV</sequence>
<feature type="transmembrane region" description="Helical" evidence="3">
    <location>
        <begin position="122"/>
        <end position="142"/>
    </location>
</feature>
<feature type="compositionally biased region" description="Polar residues" evidence="2">
    <location>
        <begin position="10"/>
        <end position="28"/>
    </location>
</feature>
<dbReference type="AlphaFoldDB" id="A0AA88IUA8"/>
<feature type="transmembrane region" description="Helical" evidence="3">
    <location>
        <begin position="606"/>
        <end position="626"/>
    </location>
</feature>
<keyword evidence="3" id="KW-0812">Transmembrane</keyword>
<evidence type="ECO:0000256" key="1">
    <source>
        <dbReference type="ARBA" id="ARBA00004141"/>
    </source>
</evidence>
<feature type="compositionally biased region" description="Polar residues" evidence="2">
    <location>
        <begin position="374"/>
        <end position="384"/>
    </location>
</feature>
<keyword evidence="6" id="KW-1185">Reference proteome</keyword>
<feature type="transmembrane region" description="Helical" evidence="3">
    <location>
        <begin position="96"/>
        <end position="115"/>
    </location>
</feature>
<evidence type="ECO:0000256" key="3">
    <source>
        <dbReference type="SAM" id="Phobius"/>
    </source>
</evidence>
<proteinExistence type="predicted"/>
<evidence type="ECO:0000256" key="2">
    <source>
        <dbReference type="SAM" id="MobiDB-lite"/>
    </source>
</evidence>
<dbReference type="InterPro" id="IPR036259">
    <property type="entry name" value="MFS_trans_sf"/>
</dbReference>
<name>A0AA88IUA8_ARTSF</name>
<accession>A0AA88IUA8</accession>
<feature type="region of interest" description="Disordered" evidence="2">
    <location>
        <begin position="1"/>
        <end position="37"/>
    </location>
</feature>
<dbReference type="Proteomes" id="UP001187531">
    <property type="component" value="Unassembled WGS sequence"/>
</dbReference>
<feature type="transmembrane region" description="Helical" evidence="3">
    <location>
        <begin position="575"/>
        <end position="594"/>
    </location>
</feature>
<dbReference type="EMBL" id="JAVRJZ010000001">
    <property type="protein sequence ID" value="KAK2726887.1"/>
    <property type="molecule type" value="Genomic_DNA"/>
</dbReference>
<feature type="transmembrane region" description="Helical" evidence="3">
    <location>
        <begin position="697"/>
        <end position="719"/>
    </location>
</feature>
<reference evidence="5" key="1">
    <citation type="submission" date="2023-07" db="EMBL/GenBank/DDBJ databases">
        <title>Chromosome-level genome assembly of Artemia franciscana.</title>
        <authorList>
            <person name="Jo E."/>
        </authorList>
    </citation>
    <scope>NUCLEOTIDE SEQUENCE</scope>
    <source>
        <tissue evidence="5">Whole body</tissue>
    </source>
</reference>
<feature type="transmembrane region" description="Helical" evidence="3">
    <location>
        <begin position="213"/>
        <end position="234"/>
    </location>
</feature>
<dbReference type="PROSITE" id="PS50850">
    <property type="entry name" value="MFS"/>
    <property type="match status" value="1"/>
</dbReference>
<feature type="transmembrane region" description="Helical" evidence="3">
    <location>
        <begin position="541"/>
        <end position="563"/>
    </location>
</feature>
<feature type="transmembrane region" description="Helical" evidence="3">
    <location>
        <begin position="185"/>
        <end position="207"/>
    </location>
</feature>
<evidence type="ECO:0000313" key="5">
    <source>
        <dbReference type="EMBL" id="KAK2726887.1"/>
    </source>
</evidence>